<dbReference type="RefSeq" id="WP_119311373.1">
    <property type="nucleotide sequence ID" value="NZ_CP034413.3"/>
</dbReference>
<dbReference type="PANTHER" id="PTHR46797:SF1">
    <property type="entry name" value="METHYLPHOSPHONATE SYNTHASE"/>
    <property type="match status" value="1"/>
</dbReference>
<dbReference type="SMART" id="SM00530">
    <property type="entry name" value="HTH_XRE"/>
    <property type="match status" value="1"/>
</dbReference>
<dbReference type="GO" id="GO:0005829">
    <property type="term" value="C:cytosol"/>
    <property type="evidence" value="ECO:0007669"/>
    <property type="project" value="TreeGrafter"/>
</dbReference>
<dbReference type="Gene3D" id="1.10.260.40">
    <property type="entry name" value="lambda repressor-like DNA-binding domains"/>
    <property type="match status" value="1"/>
</dbReference>
<sequence>MDWVSIGGRIRRQREFLGYTREQFAELLDVTPKFCSDIELGVKGMSVQTLCRISEVLRLSTDFILFGRENTESSSPITQLLRSCSSSEQAYAEQLLKTFIMAMNAKKESL</sequence>
<dbReference type="InterPro" id="IPR001387">
    <property type="entry name" value="Cro/C1-type_HTH"/>
</dbReference>
<dbReference type="GeneID" id="89523265"/>
<feature type="domain" description="HTH cro/C1-type" evidence="2">
    <location>
        <begin position="10"/>
        <end position="64"/>
    </location>
</feature>
<reference evidence="4" key="1">
    <citation type="submission" date="2018-12" db="EMBL/GenBank/DDBJ databases">
        <title>Dusodibacter welbiota gen. nov., sp. nov., isolated from human faeces and emended description of the Oscillibacter genus.</title>
        <authorList>
            <person name="Le Roy T."/>
            <person name="Van der Smissen P."/>
            <person name="Delzenne N."/>
            <person name="Muccioli G."/>
            <person name="Collet J.F."/>
            <person name="Cani P.D."/>
        </authorList>
    </citation>
    <scope>NUCLEOTIDE SEQUENCE [LARGE SCALE GENOMIC DNA]</scope>
    <source>
        <strain evidence="4">J115</strain>
    </source>
</reference>
<keyword evidence="1" id="KW-0238">DNA-binding</keyword>
<accession>A0A4D7AXU6</accession>
<dbReference type="GO" id="GO:0003677">
    <property type="term" value="F:DNA binding"/>
    <property type="evidence" value="ECO:0007669"/>
    <property type="project" value="UniProtKB-KW"/>
</dbReference>
<dbReference type="Proteomes" id="UP000298642">
    <property type="component" value="Chromosome"/>
</dbReference>
<organism evidence="3 4">
    <name type="scientific">Dysosmobacter welbionis</name>
    <dbReference type="NCBI Taxonomy" id="2093857"/>
    <lineage>
        <taxon>Bacteria</taxon>
        <taxon>Bacillati</taxon>
        <taxon>Bacillota</taxon>
        <taxon>Clostridia</taxon>
        <taxon>Eubacteriales</taxon>
        <taxon>Oscillospiraceae</taxon>
        <taxon>Dysosmobacter</taxon>
    </lineage>
</organism>
<proteinExistence type="predicted"/>
<evidence type="ECO:0000313" key="3">
    <source>
        <dbReference type="EMBL" id="QCI58432.1"/>
    </source>
</evidence>
<dbReference type="InterPro" id="IPR010982">
    <property type="entry name" value="Lambda_DNA-bd_dom_sf"/>
</dbReference>
<protein>
    <submittedName>
        <fullName evidence="3">Helix-turn-helix transcriptional regulator</fullName>
    </submittedName>
</protein>
<dbReference type="EMBL" id="CP034413">
    <property type="protein sequence ID" value="QCI58432.1"/>
    <property type="molecule type" value="Genomic_DNA"/>
</dbReference>
<keyword evidence="4" id="KW-1185">Reference proteome</keyword>
<dbReference type="Pfam" id="PF01381">
    <property type="entry name" value="HTH_3"/>
    <property type="match status" value="1"/>
</dbReference>
<evidence type="ECO:0000313" key="4">
    <source>
        <dbReference type="Proteomes" id="UP000298642"/>
    </source>
</evidence>
<dbReference type="AlphaFoldDB" id="A0A4D7AXU6"/>
<dbReference type="CDD" id="cd00093">
    <property type="entry name" value="HTH_XRE"/>
    <property type="match status" value="1"/>
</dbReference>
<evidence type="ECO:0000256" key="1">
    <source>
        <dbReference type="ARBA" id="ARBA00023125"/>
    </source>
</evidence>
<gene>
    <name evidence="3" type="ORF">EIO64_03635</name>
</gene>
<dbReference type="KEGG" id="obj:EIO64_03635"/>
<dbReference type="PROSITE" id="PS50943">
    <property type="entry name" value="HTH_CROC1"/>
    <property type="match status" value="1"/>
</dbReference>
<dbReference type="SUPFAM" id="SSF47413">
    <property type="entry name" value="lambda repressor-like DNA-binding domains"/>
    <property type="match status" value="1"/>
</dbReference>
<name>A0A4D7AXU6_9FIRM</name>
<evidence type="ECO:0000259" key="2">
    <source>
        <dbReference type="PROSITE" id="PS50943"/>
    </source>
</evidence>
<dbReference type="InterPro" id="IPR050807">
    <property type="entry name" value="TransReg_Diox_bact_type"/>
</dbReference>
<dbReference type="GO" id="GO:0003700">
    <property type="term" value="F:DNA-binding transcription factor activity"/>
    <property type="evidence" value="ECO:0007669"/>
    <property type="project" value="TreeGrafter"/>
</dbReference>
<dbReference type="PANTHER" id="PTHR46797">
    <property type="entry name" value="HTH-TYPE TRANSCRIPTIONAL REGULATOR"/>
    <property type="match status" value="1"/>
</dbReference>